<accession>A0AAV2NS62</accession>
<dbReference type="AlphaFoldDB" id="A0AAV2NS62"/>
<organism evidence="1 2">
    <name type="scientific">Lasius platythorax</name>
    <dbReference type="NCBI Taxonomy" id="488582"/>
    <lineage>
        <taxon>Eukaryota</taxon>
        <taxon>Metazoa</taxon>
        <taxon>Ecdysozoa</taxon>
        <taxon>Arthropoda</taxon>
        <taxon>Hexapoda</taxon>
        <taxon>Insecta</taxon>
        <taxon>Pterygota</taxon>
        <taxon>Neoptera</taxon>
        <taxon>Endopterygota</taxon>
        <taxon>Hymenoptera</taxon>
        <taxon>Apocrita</taxon>
        <taxon>Aculeata</taxon>
        <taxon>Formicoidea</taxon>
        <taxon>Formicidae</taxon>
        <taxon>Formicinae</taxon>
        <taxon>Lasius</taxon>
        <taxon>Lasius</taxon>
    </lineage>
</organism>
<dbReference type="Proteomes" id="UP001497644">
    <property type="component" value="Chromosome 4"/>
</dbReference>
<sequence length="83" mass="9952">MRHLDSKTPESEIFTEDAISTYRVDEKGDWRNPSEKDAIRYECLMMTFHDSRKEEREEGKVTERYKGRSPVLQPLVFTRYSTF</sequence>
<dbReference type="EMBL" id="OZ034827">
    <property type="protein sequence ID" value="CAL1683108.1"/>
    <property type="molecule type" value="Genomic_DNA"/>
</dbReference>
<evidence type="ECO:0000313" key="1">
    <source>
        <dbReference type="EMBL" id="CAL1683108.1"/>
    </source>
</evidence>
<name>A0AAV2NS62_9HYME</name>
<evidence type="ECO:0000313" key="2">
    <source>
        <dbReference type="Proteomes" id="UP001497644"/>
    </source>
</evidence>
<proteinExistence type="predicted"/>
<protein>
    <submittedName>
        <fullName evidence="1">Uncharacterized protein</fullName>
    </submittedName>
</protein>
<keyword evidence="2" id="KW-1185">Reference proteome</keyword>
<gene>
    <name evidence="1" type="ORF">LPLAT_LOCUS8907</name>
</gene>
<reference evidence="1" key="1">
    <citation type="submission" date="2024-04" db="EMBL/GenBank/DDBJ databases">
        <authorList>
            <consortium name="Molecular Ecology Group"/>
        </authorList>
    </citation>
    <scope>NUCLEOTIDE SEQUENCE</scope>
</reference>